<gene>
    <name evidence="1" type="ORF">RCOM_0102660</name>
</gene>
<protein>
    <submittedName>
        <fullName evidence="1">Uncharacterized protein</fullName>
    </submittedName>
</protein>
<organism evidence="1 2">
    <name type="scientific">Ricinus communis</name>
    <name type="common">Castor bean</name>
    <dbReference type="NCBI Taxonomy" id="3988"/>
    <lineage>
        <taxon>Eukaryota</taxon>
        <taxon>Viridiplantae</taxon>
        <taxon>Streptophyta</taxon>
        <taxon>Embryophyta</taxon>
        <taxon>Tracheophyta</taxon>
        <taxon>Spermatophyta</taxon>
        <taxon>Magnoliopsida</taxon>
        <taxon>eudicotyledons</taxon>
        <taxon>Gunneridae</taxon>
        <taxon>Pentapetalae</taxon>
        <taxon>rosids</taxon>
        <taxon>fabids</taxon>
        <taxon>Malpighiales</taxon>
        <taxon>Euphorbiaceae</taxon>
        <taxon>Acalyphoideae</taxon>
        <taxon>Acalypheae</taxon>
        <taxon>Ricinus</taxon>
    </lineage>
</organism>
<evidence type="ECO:0000313" key="2">
    <source>
        <dbReference type="Proteomes" id="UP000008311"/>
    </source>
</evidence>
<dbReference type="AlphaFoldDB" id="B9TAP9"/>
<evidence type="ECO:0000313" key="1">
    <source>
        <dbReference type="EMBL" id="EEF27064.1"/>
    </source>
</evidence>
<sequence length="322" mass="34701">MRYYDITLTQPGSSKIVRQWTSHPAGVFNPAAQNIEFDIPVTVYGTPTGGQSITIEGPPLEDLLQASQFTGLYLTMKGGMQAGLPLANPKQAGIITAGQIFQSFGNWEGTEMTLDFVLNPAQYTLDNPGNIVLNWASGTQLSVALQQTLSVAYPNVPLSINISNQLVQNHDEVHFCSTLDQLAQIVSQVTDGNFLGASYTGVSITVQGGKIVIFDSTYQPETVQLAFTDFVGQPTWVEPNVMQVKLVMRGDIQLGSQVKMPQGLQSTPGIVLTSAASLPSNLKYKTAFQGNFTVIDMRQIGNYRSPDGSSWVTVVNCAVASS</sequence>
<reference evidence="2" key="1">
    <citation type="journal article" date="2010" name="Nat. Biotechnol.">
        <title>Draft genome sequence of the oilseed species Ricinus communis.</title>
        <authorList>
            <person name="Chan A.P."/>
            <person name="Crabtree J."/>
            <person name="Zhao Q."/>
            <person name="Lorenzi H."/>
            <person name="Orvis J."/>
            <person name="Puiu D."/>
            <person name="Melake-Berhan A."/>
            <person name="Jones K.M."/>
            <person name="Redman J."/>
            <person name="Chen G."/>
            <person name="Cahoon E.B."/>
            <person name="Gedil M."/>
            <person name="Stanke M."/>
            <person name="Haas B.J."/>
            <person name="Wortman J.R."/>
            <person name="Fraser-Liggett C.M."/>
            <person name="Ravel J."/>
            <person name="Rabinowicz P.D."/>
        </authorList>
    </citation>
    <scope>NUCLEOTIDE SEQUENCE [LARGE SCALE GENOMIC DNA]</scope>
    <source>
        <strain evidence="2">cv. Hale</strain>
    </source>
</reference>
<name>B9TAP9_RICCO</name>
<dbReference type="Proteomes" id="UP000008311">
    <property type="component" value="Unassembled WGS sequence"/>
</dbReference>
<dbReference type="EMBL" id="EQ975885">
    <property type="protein sequence ID" value="EEF27064.1"/>
    <property type="molecule type" value="Genomic_DNA"/>
</dbReference>
<dbReference type="InParanoid" id="B9TAP9"/>
<proteinExistence type="predicted"/>
<accession>B9TAP9</accession>
<keyword evidence="2" id="KW-1185">Reference proteome</keyword>